<reference evidence="1 2" key="1">
    <citation type="journal article" date="2017" name="Int. J. Syst. Evol. Microbiol.">
        <title>Desulfovibrio senegalensis sp. nov., a mesophilic sulfate reducer isolated from marine sediment.</title>
        <authorList>
            <person name="Thioye A."/>
            <person name="Gam Z.B.A."/>
            <person name="Mbengue M."/>
            <person name="Cayol J.L."/>
            <person name="Joseph-Bartoli M."/>
            <person name="Toure-Kane C."/>
            <person name="Labat M."/>
        </authorList>
    </citation>
    <scope>NUCLEOTIDE SEQUENCE [LARGE SCALE GENOMIC DNA]</scope>
    <source>
        <strain evidence="1 2">DSM 101509</strain>
    </source>
</reference>
<organism evidence="1 2">
    <name type="scientific">Pseudodesulfovibrio senegalensis</name>
    <dbReference type="NCBI Taxonomy" id="1721087"/>
    <lineage>
        <taxon>Bacteria</taxon>
        <taxon>Pseudomonadati</taxon>
        <taxon>Thermodesulfobacteriota</taxon>
        <taxon>Desulfovibrionia</taxon>
        <taxon>Desulfovibrionales</taxon>
        <taxon>Desulfovibrionaceae</taxon>
    </lineage>
</organism>
<evidence type="ECO:0000313" key="1">
    <source>
        <dbReference type="EMBL" id="KAB1442953.1"/>
    </source>
</evidence>
<dbReference type="OrthoDB" id="5439117at2"/>
<evidence type="ECO:0000313" key="2">
    <source>
        <dbReference type="Proteomes" id="UP000438699"/>
    </source>
</evidence>
<proteinExistence type="predicted"/>
<dbReference type="RefSeq" id="WP_151149143.1">
    <property type="nucleotide sequence ID" value="NZ_WAIE01000001.1"/>
</dbReference>
<accession>A0A6N6N4Y5</accession>
<sequence length="581" mass="62421">MSDWKVVTNRALGLPETGDTSLTLPSAVAPAAKDGWQERFENARLDALFRLTGSSLSHRLKTGLESFRNSLESFEWPKDNPVFGGRLVRPDKARAEHVAADVRAQGQAQRYYKFFSSGVDAEAPVGLESGDYRFAARLGGDSEAYSLTVEDGWTEGDLLNGVAEALNAGSLQVQAEVVRQDAPKTAVPDLNATGTSLLIAVNGASPEQALTLADTRGGLLRHVDLSAVNVPTDPASLHEYTLFSGSPGKPTAFVSTTFDPGAATNISEGSHTVNWAMGESSGSFSFSVNEDDTWKDVLGKVADAAGAAQNRFSAGVRTYDMPSELVAGETIEGAGLYFEALSPKLGDRLSLTAGDSGGAMEALGLRTAQPGRDSELHVDGDRFTRAVGPVDLDYGRVSVEVEQGFSEALPMAVVDSMEQMQHSLSDIVTSFNAVYSVMRDNAELLREDVGETWREPYELHDADARFAGLQEGTDGLLWLSHDDFYTALGADAERVQSTLLDDEDGLLPEWMRLTTDALDAGVDSLLINPESITDPIYGKPSPRTELELERDSQLLDVVESDERSLDEFIGWGGGALVDRKG</sequence>
<name>A0A6N6N4Y5_9BACT</name>
<comment type="caution">
    <text evidence="1">The sequence shown here is derived from an EMBL/GenBank/DDBJ whole genome shotgun (WGS) entry which is preliminary data.</text>
</comment>
<gene>
    <name evidence="1" type="ORF">F8A88_01385</name>
</gene>
<dbReference type="AlphaFoldDB" id="A0A6N6N4Y5"/>
<dbReference type="Proteomes" id="UP000438699">
    <property type="component" value="Unassembled WGS sequence"/>
</dbReference>
<dbReference type="EMBL" id="WAIE01000001">
    <property type="protein sequence ID" value="KAB1442953.1"/>
    <property type="molecule type" value="Genomic_DNA"/>
</dbReference>
<protein>
    <submittedName>
        <fullName evidence="1">Uncharacterized protein</fullName>
    </submittedName>
</protein>
<keyword evidence="2" id="KW-1185">Reference proteome</keyword>